<comment type="similarity">
    <text evidence="7 14">Belongs to the CobU/CobP family.</text>
</comment>
<feature type="binding site" evidence="16">
    <location>
        <begin position="12"/>
        <end position="19"/>
    </location>
    <ligand>
        <name>GTP</name>
        <dbReference type="ChEBI" id="CHEBI:37565"/>
    </ligand>
</feature>
<evidence type="ECO:0000256" key="8">
    <source>
        <dbReference type="ARBA" id="ARBA00022573"/>
    </source>
</evidence>
<dbReference type="GO" id="GO:0009236">
    <property type="term" value="P:cobalamin biosynthetic process"/>
    <property type="evidence" value="ECO:0007669"/>
    <property type="project" value="UniProtKB-UniRule"/>
</dbReference>
<keyword evidence="12 14" id="KW-0067">ATP-binding</keyword>
<dbReference type="Pfam" id="PF02283">
    <property type="entry name" value="CobU"/>
    <property type="match status" value="1"/>
</dbReference>
<comment type="function">
    <text evidence="4 14">Catalyzes ATP-dependent phosphorylation of adenosylcobinamide and addition of GMP to adenosylcobinamide phosphate.</text>
</comment>
<evidence type="ECO:0000256" key="11">
    <source>
        <dbReference type="ARBA" id="ARBA00022777"/>
    </source>
</evidence>
<evidence type="ECO:0000256" key="2">
    <source>
        <dbReference type="ARBA" id="ARBA00000711"/>
    </source>
</evidence>
<dbReference type="EC" id="2.7.1.156" evidence="14"/>
<dbReference type="InterPro" id="IPR027417">
    <property type="entry name" value="P-loop_NTPase"/>
</dbReference>
<evidence type="ECO:0000256" key="13">
    <source>
        <dbReference type="ARBA" id="ARBA00023134"/>
    </source>
</evidence>
<evidence type="ECO:0000313" key="17">
    <source>
        <dbReference type="EMBL" id="ARE82730.1"/>
    </source>
</evidence>
<evidence type="ECO:0000256" key="5">
    <source>
        <dbReference type="ARBA" id="ARBA00004692"/>
    </source>
</evidence>
<dbReference type="GO" id="GO:0005524">
    <property type="term" value="F:ATP binding"/>
    <property type="evidence" value="ECO:0007669"/>
    <property type="project" value="UniProtKB-UniRule"/>
</dbReference>
<dbReference type="Gene3D" id="3.40.50.300">
    <property type="entry name" value="P-loop containing nucleotide triphosphate hydrolases"/>
    <property type="match status" value="1"/>
</dbReference>
<dbReference type="InterPro" id="IPR003203">
    <property type="entry name" value="CobU/CobP"/>
</dbReference>
<organism evidence="17 18">
    <name type="scientific">Roseovarius mucosus</name>
    <dbReference type="NCBI Taxonomy" id="215743"/>
    <lineage>
        <taxon>Bacteria</taxon>
        <taxon>Pseudomonadati</taxon>
        <taxon>Pseudomonadota</taxon>
        <taxon>Alphaproteobacteria</taxon>
        <taxon>Rhodobacterales</taxon>
        <taxon>Roseobacteraceae</taxon>
        <taxon>Roseovarius</taxon>
    </lineage>
</organism>
<keyword evidence="10 14" id="KW-0547">Nucleotide-binding</keyword>
<keyword evidence="18" id="KW-1185">Reference proteome</keyword>
<dbReference type="GO" id="GO:0043752">
    <property type="term" value="F:adenosylcobinamide kinase activity"/>
    <property type="evidence" value="ECO:0007669"/>
    <property type="project" value="UniProtKB-EC"/>
</dbReference>
<name>A0A1V0RLT1_9RHOB</name>
<evidence type="ECO:0000256" key="16">
    <source>
        <dbReference type="PIRSR" id="PIRSR006135-2"/>
    </source>
</evidence>
<dbReference type="GO" id="GO:0008820">
    <property type="term" value="F:cobinamide phosphate guanylyltransferase activity"/>
    <property type="evidence" value="ECO:0007669"/>
    <property type="project" value="UniProtKB-UniRule"/>
</dbReference>
<evidence type="ECO:0000256" key="3">
    <source>
        <dbReference type="ARBA" id="ARBA00001522"/>
    </source>
</evidence>
<comment type="catalytic activity">
    <reaction evidence="2 14">
        <text>adenosylcob(III)inamide phosphate + GTP + H(+) = adenosylcob(III)inamide-GDP + diphosphate</text>
        <dbReference type="Rhea" id="RHEA:22712"/>
        <dbReference type="ChEBI" id="CHEBI:15378"/>
        <dbReference type="ChEBI" id="CHEBI:33019"/>
        <dbReference type="ChEBI" id="CHEBI:37565"/>
        <dbReference type="ChEBI" id="CHEBI:58502"/>
        <dbReference type="ChEBI" id="CHEBI:60487"/>
        <dbReference type="EC" id="2.7.7.62"/>
    </reaction>
</comment>
<comment type="catalytic activity">
    <reaction evidence="3">
        <text>adenosylcob(III)inamide + GTP = adenosylcob(III)inamide phosphate + GDP + H(+)</text>
        <dbReference type="Rhea" id="RHEA:15765"/>
        <dbReference type="ChEBI" id="CHEBI:2480"/>
        <dbReference type="ChEBI" id="CHEBI:15378"/>
        <dbReference type="ChEBI" id="CHEBI:37565"/>
        <dbReference type="ChEBI" id="CHEBI:58189"/>
        <dbReference type="ChEBI" id="CHEBI:58502"/>
        <dbReference type="EC" id="2.7.1.156"/>
    </reaction>
</comment>
<dbReference type="CDD" id="cd00544">
    <property type="entry name" value="CobU"/>
    <property type="match status" value="1"/>
</dbReference>
<reference evidence="17 18" key="1">
    <citation type="submission" date="2017-03" db="EMBL/GenBank/DDBJ databases">
        <title>Genome Sequence of Roseovarius mucosus strain SMR3 Isolated from a culture of the Diatom Skeletonema marinoi.</title>
        <authorList>
            <person name="Topel M."/>
            <person name="Pinder M."/>
            <person name="Johansson O.N."/>
            <person name="Kourtchenko O."/>
            <person name="Godhe A."/>
            <person name="Clarke A.K."/>
        </authorList>
    </citation>
    <scope>NUCLEOTIDE SEQUENCE [LARGE SCALE GENOMIC DNA]</scope>
    <source>
        <strain evidence="17 18">SMR3</strain>
    </source>
</reference>
<evidence type="ECO:0000256" key="12">
    <source>
        <dbReference type="ARBA" id="ARBA00022840"/>
    </source>
</evidence>
<keyword evidence="9 14" id="KW-0808">Transferase</keyword>
<comment type="pathway">
    <text evidence="6 14">Cofactor biosynthesis; adenosylcobalamin biosynthesis; adenosylcobalamin from cob(II)yrinate a,c-diamide: step 5/7.</text>
</comment>
<evidence type="ECO:0000256" key="14">
    <source>
        <dbReference type="PIRNR" id="PIRNR006135"/>
    </source>
</evidence>
<dbReference type="UniPathway" id="UPA00148">
    <property type="reaction ID" value="UER00236"/>
</dbReference>
<dbReference type="PANTHER" id="PTHR34848">
    <property type="match status" value="1"/>
</dbReference>
<accession>A0A1V0RLT1</accession>
<feature type="binding site" evidence="16">
    <location>
        <position position="65"/>
    </location>
    <ligand>
        <name>GTP</name>
        <dbReference type="ChEBI" id="CHEBI:37565"/>
    </ligand>
</feature>
<sequence>MSNHPRLSLVLGGAASGKSGFAEALVTSTGLNRVYLATAQAFDDEMQAKLVRHRVMRGPDWRTIEAPLDLAPALQQAAADDIVLLDCITMWLSNHLLAEHDLEAAQSALLAALDACAAPVVMVSNEVGLSVVPDNALARRFRDAQGRVNQVLAARSELVVHVIAGLPQVLKGTLP</sequence>
<comment type="pathway">
    <text evidence="5 14">Cofactor biosynthesis; adenosylcobalamin biosynthesis; adenosylcobalamin from cob(II)yrinate a,c-diamide: step 6/7.</text>
</comment>
<dbReference type="NCBIfam" id="NF004469">
    <property type="entry name" value="PRK05800.1"/>
    <property type="match status" value="1"/>
</dbReference>
<evidence type="ECO:0000256" key="15">
    <source>
        <dbReference type="PIRSR" id="PIRSR006135-1"/>
    </source>
</evidence>
<gene>
    <name evidence="17" type="primary">cobP</name>
    <name evidence="17" type="ORF">ROSMUCSMR3_01236</name>
</gene>
<dbReference type="AlphaFoldDB" id="A0A1V0RLT1"/>
<dbReference type="Proteomes" id="UP000192273">
    <property type="component" value="Chromosome"/>
</dbReference>
<keyword evidence="8 14" id="KW-0169">Cobalamin biosynthesis</keyword>
<evidence type="ECO:0000256" key="4">
    <source>
        <dbReference type="ARBA" id="ARBA00003889"/>
    </source>
</evidence>
<feature type="binding site" evidence="16">
    <location>
        <begin position="54"/>
        <end position="57"/>
    </location>
    <ligand>
        <name>GTP</name>
        <dbReference type="ChEBI" id="CHEBI:37565"/>
    </ligand>
</feature>
<evidence type="ECO:0000256" key="7">
    <source>
        <dbReference type="ARBA" id="ARBA00007490"/>
    </source>
</evidence>
<dbReference type="EMBL" id="CP020474">
    <property type="protein sequence ID" value="ARE82730.1"/>
    <property type="molecule type" value="Genomic_DNA"/>
</dbReference>
<feature type="binding site" evidence="16">
    <location>
        <begin position="37"/>
        <end position="39"/>
    </location>
    <ligand>
        <name>GTP</name>
        <dbReference type="ChEBI" id="CHEBI:37565"/>
    </ligand>
</feature>
<feature type="binding site" evidence="16">
    <location>
        <position position="86"/>
    </location>
    <ligand>
        <name>GTP</name>
        <dbReference type="ChEBI" id="CHEBI:37565"/>
    </ligand>
</feature>
<dbReference type="KEGG" id="rmm:ROSMUCSMR3_01236"/>
<comment type="catalytic activity">
    <reaction evidence="1 14">
        <text>adenosylcob(III)inamide + ATP = adenosylcob(III)inamide phosphate + ADP + H(+)</text>
        <dbReference type="Rhea" id="RHEA:15769"/>
        <dbReference type="ChEBI" id="CHEBI:2480"/>
        <dbReference type="ChEBI" id="CHEBI:15378"/>
        <dbReference type="ChEBI" id="CHEBI:30616"/>
        <dbReference type="ChEBI" id="CHEBI:58502"/>
        <dbReference type="ChEBI" id="CHEBI:456216"/>
        <dbReference type="EC" id="2.7.1.156"/>
    </reaction>
</comment>
<evidence type="ECO:0000313" key="18">
    <source>
        <dbReference type="Proteomes" id="UP000192273"/>
    </source>
</evidence>
<protein>
    <recommendedName>
        <fullName evidence="14">Bifunctional adenosylcobalamin biosynthesis protein</fullName>
        <ecNumber evidence="14">2.7.1.156</ecNumber>
        <ecNumber evidence="14">2.7.7.62</ecNumber>
    </recommendedName>
</protein>
<proteinExistence type="inferred from homology"/>
<keyword evidence="11 14" id="KW-0418">Kinase</keyword>
<evidence type="ECO:0000256" key="10">
    <source>
        <dbReference type="ARBA" id="ARBA00022741"/>
    </source>
</evidence>
<evidence type="ECO:0000256" key="1">
    <source>
        <dbReference type="ARBA" id="ARBA00000312"/>
    </source>
</evidence>
<evidence type="ECO:0000256" key="9">
    <source>
        <dbReference type="ARBA" id="ARBA00022679"/>
    </source>
</evidence>
<feature type="active site" description="GMP-histidine intermediate" evidence="15">
    <location>
        <position position="53"/>
    </location>
</feature>
<dbReference type="SUPFAM" id="SSF52540">
    <property type="entry name" value="P-loop containing nucleoside triphosphate hydrolases"/>
    <property type="match status" value="1"/>
</dbReference>
<dbReference type="PIRSF" id="PIRSF006135">
    <property type="entry name" value="CobU"/>
    <property type="match status" value="1"/>
</dbReference>
<dbReference type="GO" id="GO:0005525">
    <property type="term" value="F:GTP binding"/>
    <property type="evidence" value="ECO:0007669"/>
    <property type="project" value="UniProtKB-UniRule"/>
</dbReference>
<keyword evidence="13 14" id="KW-0342">GTP-binding</keyword>
<dbReference type="EC" id="2.7.7.62" evidence="14"/>
<dbReference type="PANTHER" id="PTHR34848:SF1">
    <property type="entry name" value="BIFUNCTIONAL ADENOSYLCOBALAMIN BIOSYNTHESIS PROTEIN COBU"/>
    <property type="match status" value="1"/>
</dbReference>
<evidence type="ECO:0000256" key="6">
    <source>
        <dbReference type="ARBA" id="ARBA00005159"/>
    </source>
</evidence>